<feature type="transmembrane region" description="Helical" evidence="5">
    <location>
        <begin position="421"/>
        <end position="440"/>
    </location>
</feature>
<keyword evidence="4 5" id="KW-0472">Membrane</keyword>
<feature type="transmembrane region" description="Helical" evidence="5">
    <location>
        <begin position="244"/>
        <end position="265"/>
    </location>
</feature>
<keyword evidence="2 5" id="KW-0812">Transmembrane</keyword>
<dbReference type="SUPFAM" id="SSF103473">
    <property type="entry name" value="MFS general substrate transporter"/>
    <property type="match status" value="1"/>
</dbReference>
<evidence type="ECO:0000313" key="6">
    <source>
        <dbReference type="Proteomes" id="UP000887574"/>
    </source>
</evidence>
<dbReference type="Proteomes" id="UP000887574">
    <property type="component" value="Unplaced"/>
</dbReference>
<dbReference type="InterPro" id="IPR036259">
    <property type="entry name" value="MFS_trans_sf"/>
</dbReference>
<evidence type="ECO:0000256" key="1">
    <source>
        <dbReference type="ARBA" id="ARBA00004141"/>
    </source>
</evidence>
<organism evidence="6 7">
    <name type="scientific">Ditylenchus dipsaci</name>
    <dbReference type="NCBI Taxonomy" id="166011"/>
    <lineage>
        <taxon>Eukaryota</taxon>
        <taxon>Metazoa</taxon>
        <taxon>Ecdysozoa</taxon>
        <taxon>Nematoda</taxon>
        <taxon>Chromadorea</taxon>
        <taxon>Rhabditida</taxon>
        <taxon>Tylenchina</taxon>
        <taxon>Tylenchomorpha</taxon>
        <taxon>Sphaerularioidea</taxon>
        <taxon>Anguinidae</taxon>
        <taxon>Anguininae</taxon>
        <taxon>Ditylenchus</taxon>
    </lineage>
</organism>
<dbReference type="InterPro" id="IPR011701">
    <property type="entry name" value="MFS"/>
</dbReference>
<feature type="transmembrane region" description="Helical" evidence="5">
    <location>
        <begin position="105"/>
        <end position="128"/>
    </location>
</feature>
<evidence type="ECO:0000313" key="7">
    <source>
        <dbReference type="WBParaSite" id="jg16452.1"/>
    </source>
</evidence>
<feature type="transmembrane region" description="Helical" evidence="5">
    <location>
        <begin position="46"/>
        <end position="68"/>
    </location>
</feature>
<name>A0A915D768_9BILA</name>
<dbReference type="PANTHER" id="PTHR23510">
    <property type="entry name" value="INNER MEMBRANE TRANSPORT PROTEIN YAJR"/>
    <property type="match status" value="1"/>
</dbReference>
<feature type="transmembrane region" description="Helical" evidence="5">
    <location>
        <begin position="80"/>
        <end position="99"/>
    </location>
</feature>
<dbReference type="Pfam" id="PF07690">
    <property type="entry name" value="MFS_1"/>
    <property type="match status" value="1"/>
</dbReference>
<keyword evidence="6" id="KW-1185">Reference proteome</keyword>
<dbReference type="AlphaFoldDB" id="A0A915D768"/>
<dbReference type="GO" id="GO:0022857">
    <property type="term" value="F:transmembrane transporter activity"/>
    <property type="evidence" value="ECO:0007669"/>
    <property type="project" value="InterPro"/>
</dbReference>
<accession>A0A915D768</accession>
<dbReference type="GO" id="GO:0005765">
    <property type="term" value="C:lysosomal membrane"/>
    <property type="evidence" value="ECO:0007669"/>
    <property type="project" value="TreeGrafter"/>
</dbReference>
<feature type="transmembrane region" description="Helical" evidence="5">
    <location>
        <begin position="318"/>
        <end position="336"/>
    </location>
</feature>
<feature type="transmembrane region" description="Helical" evidence="5">
    <location>
        <begin position="452"/>
        <end position="471"/>
    </location>
</feature>
<comment type="subcellular location">
    <subcellularLocation>
        <location evidence="1">Membrane</location>
        <topology evidence="1">Multi-pass membrane protein</topology>
    </subcellularLocation>
</comment>
<evidence type="ECO:0000256" key="2">
    <source>
        <dbReference type="ARBA" id="ARBA00022692"/>
    </source>
</evidence>
<keyword evidence="3 5" id="KW-1133">Transmembrane helix</keyword>
<evidence type="ECO:0000256" key="4">
    <source>
        <dbReference type="ARBA" id="ARBA00023136"/>
    </source>
</evidence>
<feature type="transmembrane region" description="Helical" evidence="5">
    <location>
        <begin position="285"/>
        <end position="306"/>
    </location>
</feature>
<evidence type="ECO:0000256" key="5">
    <source>
        <dbReference type="SAM" id="Phobius"/>
    </source>
</evidence>
<dbReference type="InterPro" id="IPR051068">
    <property type="entry name" value="MFS_Domain-Containing_Protein"/>
</dbReference>
<reference evidence="7" key="1">
    <citation type="submission" date="2022-11" db="UniProtKB">
        <authorList>
            <consortium name="WormBaseParasite"/>
        </authorList>
    </citation>
    <scope>IDENTIFICATION</scope>
</reference>
<dbReference type="WBParaSite" id="jg16452.1">
    <property type="protein sequence ID" value="jg16452.1"/>
    <property type="gene ID" value="jg16452"/>
</dbReference>
<dbReference type="Gene3D" id="1.20.1250.20">
    <property type="entry name" value="MFS general substrate transporter like domains"/>
    <property type="match status" value="1"/>
</dbReference>
<evidence type="ECO:0000256" key="3">
    <source>
        <dbReference type="ARBA" id="ARBA00022989"/>
    </source>
</evidence>
<feature type="transmembrane region" description="Helical" evidence="5">
    <location>
        <begin position="12"/>
        <end position="34"/>
    </location>
</feature>
<feature type="transmembrane region" description="Helical" evidence="5">
    <location>
        <begin position="384"/>
        <end position="409"/>
    </location>
</feature>
<sequence>MVDETCWKSIYVVTLICLFDAIRMSTIGSSAWPYLNIMDADATEEFFGYSKSISSMGNIAAVAVSGYVSNKLLNTSPLMIIGKIFALMACVLYVSINLFPMAPRYIFLSADVLFGISTGAVSIWRVHVAMTSTEKDRGKAFSMAGLAISSGVTFGPILMLVIGYLLPRTGIKLLFSLNLTIYTIPGYLSAIGSITAIFLPGKRCIKRMSTDGQFVIALEKTDSSSSLSTTSVELLKPMDKSIDYLAVCVCFLMKMTFATSIVYLMTLSSAYTMTVFKWTGPQAVFFTSLTLGLIGFMGIMCNVGYILGILSRISERRWILIALSLTLVFYLATYPWPFIQGSIDYETIKNIAFINGTISTEQILVGGCNPTFGWCDTTPPINIYVYHILVVACMGTALPIGQLNLDILYSKVLGPIKQGTMQGIFIGIGDLVNMVGPALISKIYTLYGPKPIWIFNMVVMALCIILWLVCYSRMVPFAKRRISVEAK</sequence>
<feature type="transmembrane region" description="Helical" evidence="5">
    <location>
        <begin position="140"/>
        <end position="167"/>
    </location>
</feature>
<feature type="transmembrane region" description="Helical" evidence="5">
    <location>
        <begin position="179"/>
        <end position="199"/>
    </location>
</feature>
<proteinExistence type="predicted"/>
<dbReference type="PANTHER" id="PTHR23510:SF25">
    <property type="entry name" value="MFS DOMAIN-CONTAINING PROTEIN"/>
    <property type="match status" value="1"/>
</dbReference>
<protein>
    <submittedName>
        <fullName evidence="7">Major facilitator superfamily (MFS) profile domain-containing protein</fullName>
    </submittedName>
</protein>